<keyword evidence="1" id="KW-0812">Transmembrane</keyword>
<comment type="caution">
    <text evidence="2">The sequence shown here is derived from an EMBL/GenBank/DDBJ whole genome shotgun (WGS) entry which is preliminary data.</text>
</comment>
<evidence type="ECO:0000313" key="3">
    <source>
        <dbReference type="Proteomes" id="UP000230956"/>
    </source>
</evidence>
<dbReference type="Pfam" id="PF14584">
    <property type="entry name" value="DUF4446"/>
    <property type="match status" value="1"/>
</dbReference>
<dbReference type="EMBL" id="PFNG01000177">
    <property type="protein sequence ID" value="PIZ37219.1"/>
    <property type="molecule type" value="Genomic_DNA"/>
</dbReference>
<reference evidence="3" key="1">
    <citation type="submission" date="2017-09" db="EMBL/GenBank/DDBJ databases">
        <title>Depth-based differentiation of microbial function through sediment-hosted aquifers and enrichment of novel symbionts in the deep terrestrial subsurface.</title>
        <authorList>
            <person name="Probst A.J."/>
            <person name="Ladd B."/>
            <person name="Jarett J.K."/>
            <person name="Geller-Mcgrath D.E."/>
            <person name="Sieber C.M.K."/>
            <person name="Emerson J.B."/>
            <person name="Anantharaman K."/>
            <person name="Thomas B.C."/>
            <person name="Malmstrom R."/>
            <person name="Stieglmeier M."/>
            <person name="Klingl A."/>
            <person name="Woyke T."/>
            <person name="Ryan C.M."/>
            <person name="Banfield J.F."/>
        </authorList>
    </citation>
    <scope>NUCLEOTIDE SEQUENCE [LARGE SCALE GENOMIC DNA]</scope>
</reference>
<keyword evidence="1" id="KW-0472">Membrane</keyword>
<dbReference type="Proteomes" id="UP000230956">
    <property type="component" value="Unassembled WGS sequence"/>
</dbReference>
<protein>
    <recommendedName>
        <fullName evidence="4">DUF4446 family protein</fullName>
    </recommendedName>
</protein>
<sequence>MQRLGFYCIICDNYGGNFPLSEGVAMDIRNGSLILALVAAGWLVLALWLLVVSLNLKKINRRSKAIVKAGEHGDFAGAVESSLNQLSLLNSAINEVKADQAHLADTLSSAVQRVGVVRFDAFDDIGGRLSFAVALLDNNGNGAVLSTINGRQESRSYAKAIRNNTSEFTLSAEEHQAIREAFSNTATKTLV</sequence>
<gene>
    <name evidence="2" type="ORF">COY37_07560</name>
</gene>
<keyword evidence="1" id="KW-1133">Transmembrane helix</keyword>
<feature type="transmembrane region" description="Helical" evidence="1">
    <location>
        <begin position="33"/>
        <end position="56"/>
    </location>
</feature>
<organism evidence="2 3">
    <name type="scientific">Candidatus Aquicultor secundus</name>
    <dbReference type="NCBI Taxonomy" id="1973895"/>
    <lineage>
        <taxon>Bacteria</taxon>
        <taxon>Bacillati</taxon>
        <taxon>Actinomycetota</taxon>
        <taxon>Candidatus Aquicultoria</taxon>
        <taxon>Candidatus Aquicultorales</taxon>
        <taxon>Candidatus Aquicultoraceae</taxon>
        <taxon>Candidatus Aquicultor</taxon>
    </lineage>
</organism>
<name>A0A2M7T6Y3_9ACTN</name>
<evidence type="ECO:0008006" key="4">
    <source>
        <dbReference type="Google" id="ProtNLM"/>
    </source>
</evidence>
<evidence type="ECO:0000313" key="2">
    <source>
        <dbReference type="EMBL" id="PIZ37219.1"/>
    </source>
</evidence>
<evidence type="ECO:0000256" key="1">
    <source>
        <dbReference type="SAM" id="Phobius"/>
    </source>
</evidence>
<accession>A0A2M7T6Y3</accession>
<dbReference type="AlphaFoldDB" id="A0A2M7T6Y3"/>
<dbReference type="InterPro" id="IPR027981">
    <property type="entry name" value="DUF4446"/>
</dbReference>
<proteinExistence type="predicted"/>